<evidence type="ECO:0000313" key="1">
    <source>
        <dbReference type="EMBL" id="UXN68234.1"/>
    </source>
</evidence>
<protein>
    <submittedName>
        <fullName evidence="1">DUF2867 domain-containing protein</fullName>
    </submittedName>
</protein>
<dbReference type="EMBL" id="CP104965">
    <property type="protein sequence ID" value="UXN68234.1"/>
    <property type="molecule type" value="Genomic_DNA"/>
</dbReference>
<dbReference type="RefSeq" id="WP_262165972.1">
    <property type="nucleotide sequence ID" value="NZ_CP104965.1"/>
</dbReference>
<name>A0ABY6C7W9_9HYPH</name>
<evidence type="ECO:0000313" key="2">
    <source>
        <dbReference type="Proteomes" id="UP001061862"/>
    </source>
</evidence>
<gene>
    <name evidence="1" type="ORF">N8A98_13200</name>
</gene>
<keyword evidence="2" id="KW-1185">Reference proteome</keyword>
<sequence length="171" mass="18595">MAKAFRYPPDGALMGYFSEGDFLDSQSVPLPHPAPDAAGLTIAIFFNMPGWARVLLGLRNLLMTPFGLKTGSESDIAPPTVEQINSCSYSGIFAVHSATPTEVILGTDDKHLDFRVSILKDEAADCVSLSTWVRPHNLFGRAYLAVIYPFHRLIVARCLANAQKLGLTVSD</sequence>
<dbReference type="Proteomes" id="UP001061862">
    <property type="component" value="Chromosome"/>
</dbReference>
<reference evidence="1 2" key="1">
    <citation type="submission" date="2022-09" db="EMBL/GenBank/DDBJ databases">
        <title>Interaction between co-microsymbionts with complementary sets of symbiotic genes in legume-rhizobium systems.</title>
        <authorList>
            <person name="Safronova V."/>
            <person name="Sazanova A."/>
            <person name="Afonin A."/>
            <person name="Chirak E."/>
        </authorList>
    </citation>
    <scope>NUCLEOTIDE SEQUENCE [LARGE SCALE GENOMIC DNA]</scope>
    <source>
        <strain evidence="1 2">A18/4-1</strain>
    </source>
</reference>
<proteinExistence type="predicted"/>
<dbReference type="InterPro" id="IPR021295">
    <property type="entry name" value="DUF2867"/>
</dbReference>
<accession>A0ABY6C7W9</accession>
<dbReference type="Pfam" id="PF11066">
    <property type="entry name" value="DUF2867"/>
    <property type="match status" value="1"/>
</dbReference>
<organism evidence="1 2">
    <name type="scientific">Devosia neptuniae</name>
    <dbReference type="NCBI Taxonomy" id="191302"/>
    <lineage>
        <taxon>Bacteria</taxon>
        <taxon>Pseudomonadati</taxon>
        <taxon>Pseudomonadota</taxon>
        <taxon>Alphaproteobacteria</taxon>
        <taxon>Hyphomicrobiales</taxon>
        <taxon>Devosiaceae</taxon>
        <taxon>Devosia</taxon>
    </lineage>
</organism>